<dbReference type="PANTHER" id="PTHR12137">
    <property type="entry name" value="CARBOHYDRATE SULFOTRANSFERASE"/>
    <property type="match status" value="1"/>
</dbReference>
<dbReference type="PANTHER" id="PTHR12137:SF54">
    <property type="entry name" value="CARBOHYDRATE SULFOTRANSFERASE"/>
    <property type="match status" value="1"/>
</dbReference>
<evidence type="ECO:0000256" key="2">
    <source>
        <dbReference type="ARBA" id="ARBA00006339"/>
    </source>
</evidence>
<keyword evidence="6 9" id="KW-0333">Golgi apparatus</keyword>
<evidence type="ECO:0000256" key="3">
    <source>
        <dbReference type="ARBA" id="ARBA00022679"/>
    </source>
</evidence>
<evidence type="ECO:0000256" key="7">
    <source>
        <dbReference type="ARBA" id="ARBA00023136"/>
    </source>
</evidence>
<dbReference type="InterPro" id="IPR018011">
    <property type="entry name" value="Carb_sulfotrans_8-10"/>
</dbReference>
<comment type="caution">
    <text evidence="10">The sequence shown here is derived from an EMBL/GenBank/DDBJ whole genome shotgun (WGS) entry which is preliminary data.</text>
</comment>
<dbReference type="Pfam" id="PF03567">
    <property type="entry name" value="Sulfotransfer_2"/>
    <property type="match status" value="1"/>
</dbReference>
<organism evidence="10 11">
    <name type="scientific">Elysia chlorotica</name>
    <name type="common">Eastern emerald elysia</name>
    <name type="synonym">Sea slug</name>
    <dbReference type="NCBI Taxonomy" id="188477"/>
    <lineage>
        <taxon>Eukaryota</taxon>
        <taxon>Metazoa</taxon>
        <taxon>Spiralia</taxon>
        <taxon>Lophotrochozoa</taxon>
        <taxon>Mollusca</taxon>
        <taxon>Gastropoda</taxon>
        <taxon>Heterobranchia</taxon>
        <taxon>Euthyneura</taxon>
        <taxon>Panpulmonata</taxon>
        <taxon>Sacoglossa</taxon>
        <taxon>Placobranchoidea</taxon>
        <taxon>Plakobranchidae</taxon>
        <taxon>Elysia</taxon>
    </lineage>
</organism>
<keyword evidence="7" id="KW-0472">Membrane</keyword>
<dbReference type="GO" id="GO:0016051">
    <property type="term" value="P:carbohydrate biosynthetic process"/>
    <property type="evidence" value="ECO:0007669"/>
    <property type="project" value="InterPro"/>
</dbReference>
<keyword evidence="11" id="KW-1185">Reference proteome</keyword>
<evidence type="ECO:0000313" key="11">
    <source>
        <dbReference type="Proteomes" id="UP000271974"/>
    </source>
</evidence>
<evidence type="ECO:0000256" key="9">
    <source>
        <dbReference type="RuleBase" id="RU364020"/>
    </source>
</evidence>
<evidence type="ECO:0000256" key="1">
    <source>
        <dbReference type="ARBA" id="ARBA00004323"/>
    </source>
</evidence>
<keyword evidence="9" id="KW-0735">Signal-anchor</keyword>
<evidence type="ECO:0000256" key="6">
    <source>
        <dbReference type="ARBA" id="ARBA00023034"/>
    </source>
</evidence>
<dbReference type="GO" id="GO:0008146">
    <property type="term" value="F:sulfotransferase activity"/>
    <property type="evidence" value="ECO:0007669"/>
    <property type="project" value="InterPro"/>
</dbReference>
<dbReference type="EC" id="2.8.2.-" evidence="9"/>
<protein>
    <recommendedName>
        <fullName evidence="9">Carbohydrate sulfotransferase</fullName>
        <ecNumber evidence="9">2.8.2.-</ecNumber>
    </recommendedName>
</protein>
<dbReference type="Proteomes" id="UP000271974">
    <property type="component" value="Unassembled WGS sequence"/>
</dbReference>
<reference evidence="10 11" key="1">
    <citation type="submission" date="2019-01" db="EMBL/GenBank/DDBJ databases">
        <title>A draft genome assembly of the solar-powered sea slug Elysia chlorotica.</title>
        <authorList>
            <person name="Cai H."/>
            <person name="Li Q."/>
            <person name="Fang X."/>
            <person name="Li J."/>
            <person name="Curtis N.E."/>
            <person name="Altenburger A."/>
            <person name="Shibata T."/>
            <person name="Feng M."/>
            <person name="Maeda T."/>
            <person name="Schwartz J.A."/>
            <person name="Shigenobu S."/>
            <person name="Lundholm N."/>
            <person name="Nishiyama T."/>
            <person name="Yang H."/>
            <person name="Hasebe M."/>
            <person name="Li S."/>
            <person name="Pierce S.K."/>
            <person name="Wang J."/>
        </authorList>
    </citation>
    <scope>NUCLEOTIDE SEQUENCE [LARGE SCALE GENOMIC DNA]</scope>
    <source>
        <strain evidence="10">EC2010</strain>
        <tissue evidence="10">Whole organism of an adult</tissue>
    </source>
</reference>
<dbReference type="GO" id="GO:0000139">
    <property type="term" value="C:Golgi membrane"/>
    <property type="evidence" value="ECO:0007669"/>
    <property type="project" value="UniProtKB-SubCell"/>
</dbReference>
<accession>A0A433TJG8</accession>
<dbReference type="InterPro" id="IPR005331">
    <property type="entry name" value="Sulfotransferase"/>
</dbReference>
<keyword evidence="3 9" id="KW-0808">Transferase</keyword>
<dbReference type="OrthoDB" id="2019940at2759"/>
<name>A0A433TJG8_ELYCH</name>
<keyword evidence="8 9" id="KW-0325">Glycoprotein</keyword>
<comment type="subcellular location">
    <subcellularLocation>
        <location evidence="1 9">Golgi apparatus membrane</location>
        <topology evidence="1 9">Single-pass type II membrane protein</topology>
    </subcellularLocation>
</comment>
<keyword evidence="5" id="KW-1133">Transmembrane helix</keyword>
<sequence length="465" mass="53097">MSYFDNFPDPQIEMRDMQDVNCQVRSQGCELNQSAVATVEVDKLKVQGPSSDLHMQQRRETIARACASLPPETISRNMRHAMASRPHRFLYCPVEKSASTFWRRFMYQLVLTNPMQSPFDVSVQTVYSGKFPSNQVQVTESGKALDKMLRSFTKMLFIREPYSRLLSAYVDKLLAPNPILWSMWGLPSVALCRDPAGKPWCKDRSGYTRNPQTVFPAGDVEQPVTKAGQEEAATTPCGEDVTFPEFVKLAVTTLVNTNAHVMPIYRMCSPCYANYTVIGHMETFDSDVRFLLPKINVTESQVNLEKMDNNVAYDAIEDSVHDSMSTTWLKKSLRCITKLEVVRRIWRKLQIRGFISWRLKPSDFHLDELSVLHMDGPELIKVLLSANGKSSNRTELKLQKKQALKEAFSSLQPQQFTEILEKFGPDFTLFGFQQKPKAFEDFSRASFVNTGALDLTKDWNMDGFR</sequence>
<evidence type="ECO:0000256" key="8">
    <source>
        <dbReference type="ARBA" id="ARBA00023180"/>
    </source>
</evidence>
<proteinExistence type="inferred from homology"/>
<keyword evidence="4" id="KW-0812">Transmembrane</keyword>
<dbReference type="EMBL" id="RQTK01000324">
    <property type="protein sequence ID" value="RUS81676.1"/>
    <property type="molecule type" value="Genomic_DNA"/>
</dbReference>
<evidence type="ECO:0000313" key="10">
    <source>
        <dbReference type="EMBL" id="RUS81676.1"/>
    </source>
</evidence>
<comment type="similarity">
    <text evidence="2 9">Belongs to the sulfotransferase 2 family.</text>
</comment>
<gene>
    <name evidence="10" type="ORF">EGW08_010538</name>
</gene>
<evidence type="ECO:0000256" key="4">
    <source>
        <dbReference type="ARBA" id="ARBA00022692"/>
    </source>
</evidence>
<keyword evidence="9" id="KW-0119">Carbohydrate metabolism</keyword>
<evidence type="ECO:0000256" key="5">
    <source>
        <dbReference type="ARBA" id="ARBA00022989"/>
    </source>
</evidence>
<dbReference type="AlphaFoldDB" id="A0A433TJG8"/>